<dbReference type="STRING" id="3827.A0A1S2YUR3"/>
<dbReference type="PANTHER" id="PTHR36407">
    <property type="entry name" value="MEDIATOR-ASSOCIATED PROTEIN 2"/>
    <property type="match status" value="1"/>
</dbReference>
<protein>
    <submittedName>
        <fullName evidence="3">Mediator-associated protein 2-like</fullName>
    </submittedName>
</protein>
<dbReference type="RefSeq" id="XP_004510239.1">
    <property type="nucleotide sequence ID" value="XM_004510182.3"/>
</dbReference>
<dbReference type="Proteomes" id="UP000087171">
    <property type="component" value="Chromosome Ca7"/>
</dbReference>
<evidence type="ECO:0000313" key="3">
    <source>
        <dbReference type="RefSeq" id="XP_004510239.1"/>
    </source>
</evidence>
<keyword evidence="2" id="KW-1185">Reference proteome</keyword>
<evidence type="ECO:0000313" key="2">
    <source>
        <dbReference type="Proteomes" id="UP000087171"/>
    </source>
</evidence>
<reference evidence="2" key="1">
    <citation type="journal article" date="2013" name="Nat. Biotechnol.">
        <title>Draft genome sequence of chickpea (Cicer arietinum) provides a resource for trait improvement.</title>
        <authorList>
            <person name="Varshney R.K."/>
            <person name="Song C."/>
            <person name="Saxena R.K."/>
            <person name="Azam S."/>
            <person name="Yu S."/>
            <person name="Sharpe A.G."/>
            <person name="Cannon S."/>
            <person name="Baek J."/>
            <person name="Rosen B.D."/>
            <person name="Tar'an B."/>
            <person name="Millan T."/>
            <person name="Zhang X."/>
            <person name="Ramsay L.D."/>
            <person name="Iwata A."/>
            <person name="Wang Y."/>
            <person name="Nelson W."/>
            <person name="Farmer A.D."/>
            <person name="Gaur P.M."/>
            <person name="Soderlund C."/>
            <person name="Penmetsa R.V."/>
            <person name="Xu C."/>
            <person name="Bharti A.K."/>
            <person name="He W."/>
            <person name="Winter P."/>
            <person name="Zhao S."/>
            <person name="Hane J.K."/>
            <person name="Carrasquilla-Garcia N."/>
            <person name="Condie J.A."/>
            <person name="Upadhyaya H.D."/>
            <person name="Luo M.C."/>
            <person name="Thudi M."/>
            <person name="Gowda C.L."/>
            <person name="Singh N.P."/>
            <person name="Lichtenzveig J."/>
            <person name="Gali K.K."/>
            <person name="Rubio J."/>
            <person name="Nadarajan N."/>
            <person name="Dolezel J."/>
            <person name="Bansal K.C."/>
            <person name="Xu X."/>
            <person name="Edwards D."/>
            <person name="Zhang G."/>
            <person name="Kahl G."/>
            <person name="Gil J."/>
            <person name="Singh K.B."/>
            <person name="Datta S.K."/>
            <person name="Jackson S.A."/>
            <person name="Wang J."/>
            <person name="Cook D.R."/>
        </authorList>
    </citation>
    <scope>NUCLEOTIDE SEQUENCE [LARGE SCALE GENOMIC DNA]</scope>
    <source>
        <strain evidence="2">cv. CDC Frontier</strain>
    </source>
</reference>
<evidence type="ECO:0000256" key="1">
    <source>
        <dbReference type="SAM" id="MobiDB-lite"/>
    </source>
</evidence>
<feature type="region of interest" description="Disordered" evidence="1">
    <location>
        <begin position="114"/>
        <end position="209"/>
    </location>
</feature>
<gene>
    <name evidence="3" type="primary">LOC101488370</name>
</gene>
<feature type="compositionally biased region" description="Polar residues" evidence="1">
    <location>
        <begin position="129"/>
        <end position="143"/>
    </location>
</feature>
<reference evidence="3" key="2">
    <citation type="submission" date="2025-08" db="UniProtKB">
        <authorList>
            <consortium name="RefSeq"/>
        </authorList>
    </citation>
    <scope>IDENTIFICATION</scope>
    <source>
        <tissue evidence="3">Etiolated seedlings</tissue>
    </source>
</reference>
<feature type="compositionally biased region" description="Polar residues" evidence="1">
    <location>
        <begin position="186"/>
        <end position="202"/>
    </location>
</feature>
<name>A0A1S2YUR3_CICAR</name>
<sequence>MSNIDSDSYKPHVEFVKEAKEALIDLNLTESTELWLLKLPISNDLLTDIDGQELSLKLHNEGNLGSYKGASGKAYEFVSFASQEPDETVFVSSATEQKIAGKITRRVSVVHYPDPKELEAKQARRNSAGAATNTSQMQSGFQGSSRASASKSSRMKSSVSELSNTPKRRPDKNRSNGRPADESSHGHSTGVSAMSSDHSSGGKSKRRKI</sequence>
<dbReference type="PANTHER" id="PTHR36407:SF1">
    <property type="entry name" value="MEDIATOR-ASSOCIATED PROTEIN 2"/>
    <property type="match status" value="1"/>
</dbReference>
<dbReference type="OrthoDB" id="1892825at2759"/>
<organism evidence="2 3">
    <name type="scientific">Cicer arietinum</name>
    <name type="common">Chickpea</name>
    <name type="synonym">Garbanzo</name>
    <dbReference type="NCBI Taxonomy" id="3827"/>
    <lineage>
        <taxon>Eukaryota</taxon>
        <taxon>Viridiplantae</taxon>
        <taxon>Streptophyta</taxon>
        <taxon>Embryophyta</taxon>
        <taxon>Tracheophyta</taxon>
        <taxon>Spermatophyta</taxon>
        <taxon>Magnoliopsida</taxon>
        <taxon>eudicotyledons</taxon>
        <taxon>Gunneridae</taxon>
        <taxon>Pentapetalae</taxon>
        <taxon>rosids</taxon>
        <taxon>fabids</taxon>
        <taxon>Fabales</taxon>
        <taxon>Fabaceae</taxon>
        <taxon>Papilionoideae</taxon>
        <taxon>50 kb inversion clade</taxon>
        <taxon>NPAAA clade</taxon>
        <taxon>Hologalegina</taxon>
        <taxon>IRL clade</taxon>
        <taxon>Cicereae</taxon>
        <taxon>Cicer</taxon>
    </lineage>
</organism>
<dbReference type="PaxDb" id="3827-XP_004510239.1"/>
<dbReference type="eggNOG" id="ENOG502RZN5">
    <property type="taxonomic scope" value="Eukaryota"/>
</dbReference>
<dbReference type="GeneID" id="101488370"/>
<dbReference type="InterPro" id="IPR038823">
    <property type="entry name" value="MED2_plant"/>
</dbReference>
<dbReference type="KEGG" id="cam:101488370"/>
<dbReference type="AlphaFoldDB" id="A0A1S2YUR3"/>
<feature type="compositionally biased region" description="Low complexity" evidence="1">
    <location>
        <begin position="144"/>
        <end position="160"/>
    </location>
</feature>
<accession>A0A1S2YUR3</accession>
<proteinExistence type="predicted"/>